<accession>A0AAW1E7E5</accession>
<organism evidence="1 2">
    <name type="scientific">Zoarces viviparus</name>
    <name type="common">Viviparous eelpout</name>
    <name type="synonym">Blennius viviparus</name>
    <dbReference type="NCBI Taxonomy" id="48416"/>
    <lineage>
        <taxon>Eukaryota</taxon>
        <taxon>Metazoa</taxon>
        <taxon>Chordata</taxon>
        <taxon>Craniata</taxon>
        <taxon>Vertebrata</taxon>
        <taxon>Euteleostomi</taxon>
        <taxon>Actinopterygii</taxon>
        <taxon>Neopterygii</taxon>
        <taxon>Teleostei</taxon>
        <taxon>Neoteleostei</taxon>
        <taxon>Acanthomorphata</taxon>
        <taxon>Eupercaria</taxon>
        <taxon>Perciformes</taxon>
        <taxon>Cottioidei</taxon>
        <taxon>Zoarcales</taxon>
        <taxon>Zoarcidae</taxon>
        <taxon>Zoarcinae</taxon>
        <taxon>Zoarces</taxon>
    </lineage>
</organism>
<dbReference type="Proteomes" id="UP001488805">
    <property type="component" value="Unassembled WGS sequence"/>
</dbReference>
<protein>
    <submittedName>
        <fullName evidence="1">Uncharacterized protein</fullName>
    </submittedName>
</protein>
<dbReference type="EMBL" id="JBCEZU010000538">
    <property type="protein sequence ID" value="KAK9517614.1"/>
    <property type="molecule type" value="Genomic_DNA"/>
</dbReference>
<name>A0AAW1E7E5_ZOAVI</name>
<comment type="caution">
    <text evidence="1">The sequence shown here is derived from an EMBL/GenBank/DDBJ whole genome shotgun (WGS) entry which is preliminary data.</text>
</comment>
<dbReference type="AlphaFoldDB" id="A0AAW1E7E5"/>
<reference evidence="1 2" key="1">
    <citation type="journal article" date="2024" name="Genome Biol. Evol.">
        <title>Chromosome-level genome assembly of the viviparous eelpout Zoarces viviparus.</title>
        <authorList>
            <person name="Fuhrmann N."/>
            <person name="Brasseur M.V."/>
            <person name="Bakowski C.E."/>
            <person name="Podsiadlowski L."/>
            <person name="Prost S."/>
            <person name="Krehenwinkel H."/>
            <person name="Mayer C."/>
        </authorList>
    </citation>
    <scope>NUCLEOTIDE SEQUENCE [LARGE SCALE GENOMIC DNA]</scope>
    <source>
        <strain evidence="1">NO-MEL_2022_Ind0_liver</strain>
    </source>
</reference>
<sequence>MKSESGTLTQYTNVMETSCELEPLLNLISMSLNHRLNWVMVKTAAVLRKLSALTCRHPSFWSPNQWF</sequence>
<evidence type="ECO:0000313" key="1">
    <source>
        <dbReference type="EMBL" id="KAK9517614.1"/>
    </source>
</evidence>
<gene>
    <name evidence="1" type="ORF">VZT92_022969</name>
</gene>
<keyword evidence="2" id="KW-1185">Reference proteome</keyword>
<evidence type="ECO:0000313" key="2">
    <source>
        <dbReference type="Proteomes" id="UP001488805"/>
    </source>
</evidence>
<proteinExistence type="predicted"/>